<gene>
    <name evidence="1" type="ORF">DI603_23070</name>
</gene>
<comment type="caution">
    <text evidence="1">The sequence shown here is derived from an EMBL/GenBank/DDBJ whole genome shotgun (WGS) entry which is preliminary data.</text>
</comment>
<protein>
    <submittedName>
        <fullName evidence="1">Uncharacterized protein</fullName>
    </submittedName>
</protein>
<organism evidence="1 2">
    <name type="scientific">Roseateles depolymerans</name>
    <dbReference type="NCBI Taxonomy" id="76731"/>
    <lineage>
        <taxon>Bacteria</taxon>
        <taxon>Pseudomonadati</taxon>
        <taxon>Pseudomonadota</taxon>
        <taxon>Betaproteobacteria</taxon>
        <taxon>Burkholderiales</taxon>
        <taxon>Sphaerotilaceae</taxon>
        <taxon>Roseateles</taxon>
    </lineage>
</organism>
<dbReference type="Proteomes" id="UP000249633">
    <property type="component" value="Unassembled WGS sequence"/>
</dbReference>
<evidence type="ECO:0000313" key="2">
    <source>
        <dbReference type="Proteomes" id="UP000249633"/>
    </source>
</evidence>
<proteinExistence type="predicted"/>
<dbReference type="EMBL" id="QFOD01000040">
    <property type="protein sequence ID" value="PZP26965.1"/>
    <property type="molecule type" value="Genomic_DNA"/>
</dbReference>
<name>A0A2W5D4F6_9BURK</name>
<reference evidence="1 2" key="1">
    <citation type="submission" date="2017-08" db="EMBL/GenBank/DDBJ databases">
        <title>Infants hospitalized years apart are colonized by the same room-sourced microbial strains.</title>
        <authorList>
            <person name="Brooks B."/>
            <person name="Olm M.R."/>
            <person name="Firek B.A."/>
            <person name="Baker R."/>
            <person name="Thomas B.C."/>
            <person name="Morowitz M.J."/>
            <person name="Banfield J.F."/>
        </authorList>
    </citation>
    <scope>NUCLEOTIDE SEQUENCE [LARGE SCALE GENOMIC DNA]</scope>
    <source>
        <strain evidence="1">S2_012_000_R2_81</strain>
    </source>
</reference>
<dbReference type="AlphaFoldDB" id="A0A2W5D4F6"/>
<evidence type="ECO:0000313" key="1">
    <source>
        <dbReference type="EMBL" id="PZP26965.1"/>
    </source>
</evidence>
<sequence length="138" mass="16024">MSREQQLPELDPTSWAPDWRDQWEMRENAKPMPEAWHRSGLCFLFEFEQLDEAGNWGWIVWDADISQSRLYELRDELGEEAFHVFTLVVGRQAKVLWQELGHGDMLLREGLQNLASIRLASGIRVEDDAGHGPDHARP</sequence>
<accession>A0A2W5D4F6</accession>